<dbReference type="InterPro" id="IPR016181">
    <property type="entry name" value="Acyl_CoA_acyltransferase"/>
</dbReference>
<accession>A0A1Y1XQB7</accession>
<dbReference type="Gene3D" id="3.40.630.30">
    <property type="match status" value="1"/>
</dbReference>
<dbReference type="CDD" id="cd04301">
    <property type="entry name" value="NAT_SF"/>
    <property type="match status" value="1"/>
</dbReference>
<reference evidence="3 4" key="1">
    <citation type="submission" date="2016-08" db="EMBL/GenBank/DDBJ databases">
        <title>A Parts List for Fungal Cellulosomes Revealed by Comparative Genomics.</title>
        <authorList>
            <consortium name="DOE Joint Genome Institute"/>
            <person name="Haitjema C.H."/>
            <person name="Gilmore S.P."/>
            <person name="Henske J.K."/>
            <person name="Solomon K.V."/>
            <person name="De Groot R."/>
            <person name="Kuo A."/>
            <person name="Mondo S.J."/>
            <person name="Salamov A.A."/>
            <person name="Labutti K."/>
            <person name="Zhao Z."/>
            <person name="Chiniquy J."/>
            <person name="Barry K."/>
            <person name="Brewer H.M."/>
            <person name="Purvine S.O."/>
            <person name="Wright A.T."/>
            <person name="Boxma B."/>
            <person name="Van Alen T."/>
            <person name="Hackstein J.H."/>
            <person name="Baker S.E."/>
            <person name="Grigoriev I.V."/>
            <person name="O'Malley M.A."/>
        </authorList>
    </citation>
    <scope>NUCLEOTIDE SEQUENCE [LARGE SCALE GENOMIC DNA]</scope>
    <source>
        <strain evidence="3 4">S4</strain>
    </source>
</reference>
<dbReference type="SUPFAM" id="SSF55729">
    <property type="entry name" value="Acyl-CoA N-acyltransferases (Nat)"/>
    <property type="match status" value="1"/>
</dbReference>
<evidence type="ECO:0000256" key="1">
    <source>
        <dbReference type="SAM" id="MobiDB-lite"/>
    </source>
</evidence>
<proteinExistence type="predicted"/>
<feature type="domain" description="N-acetyltransferase" evidence="2">
    <location>
        <begin position="12"/>
        <end position="202"/>
    </location>
</feature>
<feature type="region of interest" description="Disordered" evidence="1">
    <location>
        <begin position="93"/>
        <end position="116"/>
    </location>
</feature>
<protein>
    <submittedName>
        <fullName evidence="3">Acyl-CoA N-acyltransferase</fullName>
    </submittedName>
</protein>
<evidence type="ECO:0000313" key="3">
    <source>
        <dbReference type="EMBL" id="ORX87706.1"/>
    </source>
</evidence>
<dbReference type="PANTHER" id="PTHR43617:SF38">
    <property type="entry name" value="N-ACETYLTRANSFERASE DOMAIN-CONTAINING PROTEIN"/>
    <property type="match status" value="1"/>
</dbReference>
<keyword evidence="3" id="KW-0012">Acyltransferase</keyword>
<dbReference type="InterPro" id="IPR050276">
    <property type="entry name" value="MshD_Acetyltransferase"/>
</dbReference>
<feature type="compositionally biased region" description="Basic and acidic residues" evidence="1">
    <location>
        <begin position="93"/>
        <end position="112"/>
    </location>
</feature>
<dbReference type="Proteomes" id="UP000193944">
    <property type="component" value="Unassembled WGS sequence"/>
</dbReference>
<gene>
    <name evidence="3" type="ORF">BCR32DRAFT_240006</name>
</gene>
<keyword evidence="4" id="KW-1185">Reference proteome</keyword>
<dbReference type="OrthoDB" id="2144757at2759"/>
<dbReference type="AlphaFoldDB" id="A0A1Y1XQB7"/>
<dbReference type="PANTHER" id="PTHR43617">
    <property type="entry name" value="L-AMINO ACID N-ACETYLTRANSFERASE"/>
    <property type="match status" value="1"/>
</dbReference>
<dbReference type="Pfam" id="PF13508">
    <property type="entry name" value="Acetyltransf_7"/>
    <property type="match status" value="1"/>
</dbReference>
<comment type="caution">
    <text evidence="3">The sequence shown here is derived from an EMBL/GenBank/DDBJ whole genome shotgun (WGS) entry which is preliminary data.</text>
</comment>
<dbReference type="GO" id="GO:0016747">
    <property type="term" value="F:acyltransferase activity, transferring groups other than amino-acyl groups"/>
    <property type="evidence" value="ECO:0007669"/>
    <property type="project" value="InterPro"/>
</dbReference>
<reference evidence="3 4" key="2">
    <citation type="submission" date="2016-08" db="EMBL/GenBank/DDBJ databases">
        <title>Pervasive Adenine N6-methylation of Active Genes in Fungi.</title>
        <authorList>
            <consortium name="DOE Joint Genome Institute"/>
            <person name="Mondo S.J."/>
            <person name="Dannebaum R.O."/>
            <person name="Kuo R.C."/>
            <person name="Labutti K."/>
            <person name="Haridas S."/>
            <person name="Kuo A."/>
            <person name="Salamov A."/>
            <person name="Ahrendt S.R."/>
            <person name="Lipzen A."/>
            <person name="Sullivan W."/>
            <person name="Andreopoulos W.B."/>
            <person name="Clum A."/>
            <person name="Lindquist E."/>
            <person name="Daum C."/>
            <person name="Ramamoorthy G.K."/>
            <person name="Gryganskyi A."/>
            <person name="Culley D."/>
            <person name="Magnuson J.K."/>
            <person name="James T.Y."/>
            <person name="O'Malley M.A."/>
            <person name="Stajich J.E."/>
            <person name="Spatafora J.W."/>
            <person name="Visel A."/>
            <person name="Grigoriev I.V."/>
        </authorList>
    </citation>
    <scope>NUCLEOTIDE SEQUENCE [LARGE SCALE GENOMIC DNA]</scope>
    <source>
        <strain evidence="3 4">S4</strain>
    </source>
</reference>
<sequence>MCQNQNQDQDQINIRLEEEKDYYEVENLTREAFWNVYRPGCFEHFIVHNIRKDSSFIKELDYIIEKDGKIIANIIYAKGILKLKKRKNIEDIKGDNNNKEEENEEKEKVKEEKEEEEEEEKEVLIFGPVSVLPEYQKQGYGEKLIRYSMKKAKELGYQEILITGNPDYYKKFGFESAFHYRIIYEGMNENEELPFFMICILNKEKFNQTFYNNNKNEEKDIIYIYSDPKCYKVNEKELEEFDKKFPKKIKEKRKGQLE</sequence>
<name>A0A1Y1XQB7_9FUNG</name>
<organism evidence="3 4">
    <name type="scientific">Anaeromyces robustus</name>
    <dbReference type="NCBI Taxonomy" id="1754192"/>
    <lineage>
        <taxon>Eukaryota</taxon>
        <taxon>Fungi</taxon>
        <taxon>Fungi incertae sedis</taxon>
        <taxon>Chytridiomycota</taxon>
        <taxon>Chytridiomycota incertae sedis</taxon>
        <taxon>Neocallimastigomycetes</taxon>
        <taxon>Neocallimastigales</taxon>
        <taxon>Neocallimastigaceae</taxon>
        <taxon>Anaeromyces</taxon>
    </lineage>
</organism>
<dbReference type="EMBL" id="MCFG01000006">
    <property type="protein sequence ID" value="ORX87706.1"/>
    <property type="molecule type" value="Genomic_DNA"/>
</dbReference>
<dbReference type="InterPro" id="IPR000182">
    <property type="entry name" value="GNAT_dom"/>
</dbReference>
<evidence type="ECO:0000313" key="4">
    <source>
        <dbReference type="Proteomes" id="UP000193944"/>
    </source>
</evidence>
<evidence type="ECO:0000259" key="2">
    <source>
        <dbReference type="PROSITE" id="PS51186"/>
    </source>
</evidence>
<dbReference type="PROSITE" id="PS51186">
    <property type="entry name" value="GNAT"/>
    <property type="match status" value="1"/>
</dbReference>
<keyword evidence="3" id="KW-0808">Transferase</keyword>